<proteinExistence type="predicted"/>
<reference evidence="1 2" key="1">
    <citation type="submission" date="2024-01" db="EMBL/GenBank/DDBJ databases">
        <title>The genomes of 5 underutilized Papilionoideae crops provide insights into root nodulation and disease resistanc.</title>
        <authorList>
            <person name="Jiang F."/>
        </authorList>
    </citation>
    <scope>NUCLEOTIDE SEQUENCE [LARGE SCALE GENOMIC DNA]</scope>
    <source>
        <strain evidence="1">LVBAO_FW01</strain>
        <tissue evidence="1">Leaves</tissue>
    </source>
</reference>
<accession>A0AAN9PT87</accession>
<dbReference type="EMBL" id="JAYMYQ010000010">
    <property type="protein sequence ID" value="KAK7308643.1"/>
    <property type="molecule type" value="Genomic_DNA"/>
</dbReference>
<evidence type="ECO:0000313" key="2">
    <source>
        <dbReference type="Proteomes" id="UP001367508"/>
    </source>
</evidence>
<dbReference type="Proteomes" id="UP001367508">
    <property type="component" value="Unassembled WGS sequence"/>
</dbReference>
<comment type="caution">
    <text evidence="1">The sequence shown here is derived from an EMBL/GenBank/DDBJ whole genome shotgun (WGS) entry which is preliminary data.</text>
</comment>
<name>A0AAN9PT87_CANGL</name>
<protein>
    <submittedName>
        <fullName evidence="1">Uncharacterized protein</fullName>
    </submittedName>
</protein>
<dbReference type="AlphaFoldDB" id="A0AAN9PT87"/>
<sequence>MTQGFGSDSIMTSDKSSSTPLLNLARIICNVSNFFNTRVLDAIHDTVPSNVTTGCCSHAISIEMLKLEPFEGTSKIVGRWWTEPTPNPEPGSSTMERITVNPNYSFELMVNLGIRSFLCGLYHATCTMSYQLDP</sequence>
<evidence type="ECO:0000313" key="1">
    <source>
        <dbReference type="EMBL" id="KAK7308643.1"/>
    </source>
</evidence>
<keyword evidence="2" id="KW-1185">Reference proteome</keyword>
<organism evidence="1 2">
    <name type="scientific">Canavalia gladiata</name>
    <name type="common">Sword bean</name>
    <name type="synonym">Dolichos gladiatus</name>
    <dbReference type="NCBI Taxonomy" id="3824"/>
    <lineage>
        <taxon>Eukaryota</taxon>
        <taxon>Viridiplantae</taxon>
        <taxon>Streptophyta</taxon>
        <taxon>Embryophyta</taxon>
        <taxon>Tracheophyta</taxon>
        <taxon>Spermatophyta</taxon>
        <taxon>Magnoliopsida</taxon>
        <taxon>eudicotyledons</taxon>
        <taxon>Gunneridae</taxon>
        <taxon>Pentapetalae</taxon>
        <taxon>rosids</taxon>
        <taxon>fabids</taxon>
        <taxon>Fabales</taxon>
        <taxon>Fabaceae</taxon>
        <taxon>Papilionoideae</taxon>
        <taxon>50 kb inversion clade</taxon>
        <taxon>NPAAA clade</taxon>
        <taxon>indigoferoid/millettioid clade</taxon>
        <taxon>Phaseoleae</taxon>
        <taxon>Canavalia</taxon>
    </lineage>
</organism>
<gene>
    <name evidence="1" type="ORF">VNO77_42263</name>
</gene>